<dbReference type="InterPro" id="IPR023867">
    <property type="entry name" value="Sulphatase_maturase_rSAM"/>
</dbReference>
<dbReference type="SFLD" id="SFLDG01384">
    <property type="entry name" value="thioether_bond_formation_requi"/>
    <property type="match status" value="1"/>
</dbReference>
<dbReference type="InterPro" id="IPR000385">
    <property type="entry name" value="MoaA_NifB_PqqE_Fe-S-bd_CS"/>
</dbReference>
<dbReference type="PROSITE" id="PS01305">
    <property type="entry name" value="MOAA_NIFB_PQQE"/>
    <property type="match status" value="1"/>
</dbReference>
<dbReference type="InterPro" id="IPR023885">
    <property type="entry name" value="4Fe4S-binding_SPASM_dom"/>
</dbReference>
<dbReference type="RefSeq" id="WP_002691871.1">
    <property type="nucleotide sequence ID" value="NZ_CM001797.1"/>
</dbReference>
<dbReference type="InterPro" id="IPR013785">
    <property type="entry name" value="Aldolase_TIM"/>
</dbReference>
<dbReference type="Gene3D" id="3.20.20.70">
    <property type="entry name" value="Aldolase class I"/>
    <property type="match status" value="1"/>
</dbReference>
<dbReference type="GO" id="GO:0016491">
    <property type="term" value="F:oxidoreductase activity"/>
    <property type="evidence" value="ECO:0007669"/>
    <property type="project" value="InterPro"/>
</dbReference>
<evidence type="ECO:0000256" key="6">
    <source>
        <dbReference type="ARBA" id="ARBA00023014"/>
    </source>
</evidence>
<evidence type="ECO:0000259" key="7">
    <source>
        <dbReference type="PROSITE" id="PS51918"/>
    </source>
</evidence>
<dbReference type="PATRIC" id="fig|999434.4.peg.1260"/>
<keyword evidence="6" id="KW-0411">Iron-sulfur</keyword>
<dbReference type="Pfam" id="PF04055">
    <property type="entry name" value="Radical_SAM"/>
    <property type="match status" value="1"/>
</dbReference>
<dbReference type="GO" id="GO:0046872">
    <property type="term" value="F:metal ion binding"/>
    <property type="evidence" value="ECO:0007669"/>
    <property type="project" value="UniProtKB-KW"/>
</dbReference>
<gene>
    <name evidence="8" type="ORF">HMPREF9723_01216</name>
</gene>
<comment type="caution">
    <text evidence="8">The sequence shown here is derived from an EMBL/GenBank/DDBJ whole genome shotgun (WGS) entry which is preliminary data.</text>
</comment>
<dbReference type="SUPFAM" id="SSF102114">
    <property type="entry name" value="Radical SAM enzymes"/>
    <property type="match status" value="1"/>
</dbReference>
<keyword evidence="3" id="KW-0949">S-adenosyl-L-methionine</keyword>
<dbReference type="InterPro" id="IPR058240">
    <property type="entry name" value="rSAM_sf"/>
</dbReference>
<evidence type="ECO:0000256" key="5">
    <source>
        <dbReference type="ARBA" id="ARBA00023004"/>
    </source>
</evidence>
<keyword evidence="4" id="KW-0479">Metal-binding</keyword>
<protein>
    <submittedName>
        <fullName evidence="8">Radical SAM additional 4Fe4S-binding domain-containing protein</fullName>
    </submittedName>
</protein>
<evidence type="ECO:0000256" key="3">
    <source>
        <dbReference type="ARBA" id="ARBA00022691"/>
    </source>
</evidence>
<reference evidence="8" key="1">
    <citation type="submission" date="2012-01" db="EMBL/GenBank/DDBJ databases">
        <title>The Genome Sequence of Treponema denticola OTK.</title>
        <authorList>
            <consortium name="The Broad Institute Genome Sequencing Platform"/>
            <person name="Earl A."/>
            <person name="Ward D."/>
            <person name="Feldgarden M."/>
            <person name="Gevers D."/>
            <person name="Blanton J.M."/>
            <person name="Fenno C.J."/>
            <person name="Baranova O.V."/>
            <person name="Mathney J."/>
            <person name="Dewhirst F.E."/>
            <person name="Izard J."/>
            <person name="Young S.K."/>
            <person name="Zeng Q."/>
            <person name="Gargeya S."/>
            <person name="Fitzgerald M."/>
            <person name="Haas B."/>
            <person name="Abouelleil A."/>
            <person name="Alvarado L."/>
            <person name="Arachchi H.M."/>
            <person name="Berlin A."/>
            <person name="Chapman S.B."/>
            <person name="Gearin G."/>
            <person name="Goldberg J."/>
            <person name="Griggs A."/>
            <person name="Gujja S."/>
            <person name="Hansen M."/>
            <person name="Heiman D."/>
            <person name="Howarth C."/>
            <person name="Larimer J."/>
            <person name="Lui A."/>
            <person name="MacDonald P.J.P."/>
            <person name="McCowen C."/>
            <person name="Montmayeur A."/>
            <person name="Murphy C."/>
            <person name="Neiman D."/>
            <person name="Pearson M."/>
            <person name="Priest M."/>
            <person name="Roberts A."/>
            <person name="Saif S."/>
            <person name="Shea T."/>
            <person name="Sisk P."/>
            <person name="Stolte C."/>
            <person name="Sykes S."/>
            <person name="Wortman J."/>
            <person name="Nusbaum C."/>
            <person name="Birren B."/>
        </authorList>
    </citation>
    <scope>NUCLEOTIDE SEQUENCE [LARGE SCALE GENOMIC DNA]</scope>
    <source>
        <strain evidence="8">OTK</strain>
    </source>
</reference>
<dbReference type="SFLD" id="SFLDG01067">
    <property type="entry name" value="SPASM/twitch_domain_containing"/>
    <property type="match status" value="1"/>
</dbReference>
<dbReference type="HOGENOM" id="CLU_009273_3_4_12"/>
<dbReference type="SFLD" id="SFLDG01386">
    <property type="entry name" value="main_SPASM_domain-containing"/>
    <property type="match status" value="1"/>
</dbReference>
<organism evidence="8">
    <name type="scientific">Treponema denticola OTK</name>
    <dbReference type="NCBI Taxonomy" id="999434"/>
    <lineage>
        <taxon>Bacteria</taxon>
        <taxon>Pseudomonadati</taxon>
        <taxon>Spirochaetota</taxon>
        <taxon>Spirochaetia</taxon>
        <taxon>Spirochaetales</taxon>
        <taxon>Treponemataceae</taxon>
        <taxon>Treponema</taxon>
    </lineage>
</organism>
<dbReference type="Proteomes" id="UP000011701">
    <property type="component" value="Chromosome"/>
</dbReference>
<dbReference type="SFLD" id="SFLDS00029">
    <property type="entry name" value="Radical_SAM"/>
    <property type="match status" value="1"/>
</dbReference>
<accession>A0A0F6MQX8</accession>
<dbReference type="InterPro" id="IPR007197">
    <property type="entry name" value="rSAM"/>
</dbReference>
<sequence length="522" mass="61102">MLEYVELNELNRLFELKQQNELKRMGALFSTDRANYYYDTGTGKVFEIDDDTFFILHNLFFNKSFNIISLREYYYDEKNIEDFLRISVSENLFRAIKPKKLYNPEFYENLEKNLNTKAEQLILKLTDKCNFRCKYCIFNEDYSGDMNFSDTDMSWETAKKAVDYFYKHSAEAKRNAVTFYGGEPLLKFKLLKQVIEYSRELFKDREVSFSFTTNVSLVTDEIADYLTSVPNMSILCSIDGPKEIHDSYRKTVGKKGTFDSVIKGLEKLYKANLKNKHAIISVNAVLTPPYSFEKLDKMEEFFLKNQYLSDIAQITTSYPTDGSIQNIKYLVTAILRNSKYAVKKYNYIDPLFNWQKLKIQDKKISLYKSISFSGLTQILSHINDRYIFNTPEDKYGFHGCCIPGVRRIYVETDGKFYPCERIGISPSIGNVDDGMDIKIIRKYYMDGYSDACIKQCSECWAIRLCNYCYAKRMTETGFDKNALKDCESKRISILHDLAFYHELMETENGRETLKIIEDVDVI</sequence>
<keyword evidence="5" id="KW-0408">Iron</keyword>
<comment type="cofactor">
    <cofactor evidence="1">
        <name>[4Fe-4S] cluster</name>
        <dbReference type="ChEBI" id="CHEBI:49883"/>
    </cofactor>
</comment>
<dbReference type="GO" id="GO:0051539">
    <property type="term" value="F:4 iron, 4 sulfur cluster binding"/>
    <property type="evidence" value="ECO:0007669"/>
    <property type="project" value="UniProtKB-KW"/>
</dbReference>
<dbReference type="PANTHER" id="PTHR43273:SF8">
    <property type="entry name" value="RADICAL SAM DOMAIN PROTEIN"/>
    <property type="match status" value="1"/>
</dbReference>
<feature type="domain" description="Radical SAM core" evidence="7">
    <location>
        <begin position="115"/>
        <end position="349"/>
    </location>
</feature>
<proteinExistence type="predicted"/>
<dbReference type="EMBL" id="AGDY01000005">
    <property type="protein sequence ID" value="EMB22298.1"/>
    <property type="molecule type" value="Genomic_DNA"/>
</dbReference>
<dbReference type="CDD" id="cd01335">
    <property type="entry name" value="Radical_SAM"/>
    <property type="match status" value="1"/>
</dbReference>
<evidence type="ECO:0000313" key="8">
    <source>
        <dbReference type="EMBL" id="EMB22298.1"/>
    </source>
</evidence>
<evidence type="ECO:0000256" key="4">
    <source>
        <dbReference type="ARBA" id="ARBA00022723"/>
    </source>
</evidence>
<dbReference type="AlphaFoldDB" id="A0A0F6MQX8"/>
<dbReference type="PROSITE" id="PS51918">
    <property type="entry name" value="RADICAL_SAM"/>
    <property type="match status" value="1"/>
</dbReference>
<name>A0A0F6MQX8_TREDN</name>
<evidence type="ECO:0000256" key="1">
    <source>
        <dbReference type="ARBA" id="ARBA00001966"/>
    </source>
</evidence>
<dbReference type="NCBIfam" id="TIGR04085">
    <property type="entry name" value="rSAM_more_4Fe4S"/>
    <property type="match status" value="1"/>
</dbReference>
<evidence type="ECO:0000256" key="2">
    <source>
        <dbReference type="ARBA" id="ARBA00022485"/>
    </source>
</evidence>
<dbReference type="PANTHER" id="PTHR43273">
    <property type="entry name" value="ANAEROBIC SULFATASE-MATURATING ENZYME HOMOLOG ASLB-RELATED"/>
    <property type="match status" value="1"/>
</dbReference>
<keyword evidence="2" id="KW-0004">4Fe-4S</keyword>